<evidence type="ECO:0000313" key="1">
    <source>
        <dbReference type="EMBL" id="DAE29857.1"/>
    </source>
</evidence>
<protein>
    <submittedName>
        <fullName evidence="1">DNA directed RNA polymerase subunit</fullName>
    </submittedName>
</protein>
<reference evidence="1" key="1">
    <citation type="journal article" date="2021" name="Proc. Natl. Acad. Sci. U.S.A.">
        <title>A Catalog of Tens of Thousands of Viruses from Human Metagenomes Reveals Hidden Associations with Chronic Diseases.</title>
        <authorList>
            <person name="Tisza M.J."/>
            <person name="Buck C.B."/>
        </authorList>
    </citation>
    <scope>NUCLEOTIDE SEQUENCE</scope>
    <source>
        <strain evidence="1">CtqEG8</strain>
    </source>
</reference>
<accession>A0A8S5RFK1</accession>
<dbReference type="EMBL" id="BK059100">
    <property type="protein sequence ID" value="DAE29857.1"/>
    <property type="molecule type" value="Genomic_DNA"/>
</dbReference>
<organism evidence="1">
    <name type="scientific">virus sp. ctqEG8</name>
    <dbReference type="NCBI Taxonomy" id="2827998"/>
    <lineage>
        <taxon>Viruses</taxon>
    </lineage>
</organism>
<dbReference type="SUPFAM" id="SSF88659">
    <property type="entry name" value="Sigma3 and sigma4 domains of RNA polymerase sigma factors"/>
    <property type="match status" value="1"/>
</dbReference>
<proteinExistence type="predicted"/>
<name>A0A8S5RFK1_9VIRU</name>
<dbReference type="InterPro" id="IPR013324">
    <property type="entry name" value="RNA_pol_sigma_r3/r4-like"/>
</dbReference>
<sequence length="71" mass="8425">MAKRVVSEDVSNKELSELIDLWIRGETPRAVLKRRLIDERTFDQLSEEFGYSVQRIKAITYKAEEQLFKHI</sequence>